<dbReference type="Proteomes" id="UP001210892">
    <property type="component" value="Segment"/>
</dbReference>
<sequence length="124" mass="13393">MDVEPGATAARYRRPAESNEAGVSLSSYPVRNAGGVKRSRVVTGVGSVLIGVHPEPSGGANVSDDDEKRSCTQESFIWLDVSSPKSIFVTRITIFEMPNGDQFRTNTLSGRKLCALRLTVKSHL</sequence>
<organism evidence="2 3">
    <name type="scientific">Pseudomonas phage PSV3</name>
    <dbReference type="NCBI Taxonomy" id="3003632"/>
    <lineage>
        <taxon>Viruses</taxon>
        <taxon>Duplodnaviria</taxon>
        <taxon>Heunggongvirae</taxon>
        <taxon>Uroviricota</taxon>
        <taxon>Caudoviricetes</taxon>
        <taxon>Jondennisvirinae</taxon>
        <taxon>Septimatrevirus</taxon>
    </lineage>
</organism>
<protein>
    <submittedName>
        <fullName evidence="2">Uncharacterized protein</fullName>
    </submittedName>
</protein>
<evidence type="ECO:0000256" key="1">
    <source>
        <dbReference type="SAM" id="MobiDB-lite"/>
    </source>
</evidence>
<dbReference type="EMBL" id="OP712474">
    <property type="protein sequence ID" value="WBF76939.1"/>
    <property type="molecule type" value="Genomic_DNA"/>
</dbReference>
<proteinExistence type="predicted"/>
<keyword evidence="3" id="KW-1185">Reference proteome</keyword>
<gene>
    <name evidence="2" type="ORF">PSV3_00237</name>
</gene>
<evidence type="ECO:0000313" key="3">
    <source>
        <dbReference type="Proteomes" id="UP001210892"/>
    </source>
</evidence>
<feature type="region of interest" description="Disordered" evidence="1">
    <location>
        <begin position="1"/>
        <end position="31"/>
    </location>
</feature>
<reference evidence="2 3" key="1">
    <citation type="submission" date="2022-10" db="EMBL/GenBank/DDBJ databases">
        <authorList>
            <person name="Li J.H."/>
            <person name="Ding Y.F."/>
            <person name="Wei Y.L."/>
        </authorList>
    </citation>
    <scope>NUCLEOTIDE SEQUENCE [LARGE SCALE GENOMIC DNA]</scope>
</reference>
<accession>A0AAE9VWD6</accession>
<evidence type="ECO:0000313" key="2">
    <source>
        <dbReference type="EMBL" id="WBF76939.1"/>
    </source>
</evidence>
<name>A0AAE9VWD6_9CAUD</name>